<accession>A0AAJ5WZN2</accession>
<feature type="signal peptide" evidence="1">
    <location>
        <begin position="1"/>
        <end position="24"/>
    </location>
</feature>
<dbReference type="Proteomes" id="UP001213664">
    <property type="component" value="Chromosome"/>
</dbReference>
<proteinExistence type="predicted"/>
<evidence type="ECO:0000256" key="1">
    <source>
        <dbReference type="SAM" id="SignalP"/>
    </source>
</evidence>
<evidence type="ECO:0008006" key="4">
    <source>
        <dbReference type="Google" id="ProtNLM"/>
    </source>
</evidence>
<gene>
    <name evidence="2" type="ORF">P0Y50_07090</name>
</gene>
<keyword evidence="1" id="KW-0732">Signal</keyword>
<evidence type="ECO:0000313" key="3">
    <source>
        <dbReference type="Proteomes" id="UP001213664"/>
    </source>
</evidence>
<feature type="chain" id="PRO_5042474848" description="Secreted protein" evidence="1">
    <location>
        <begin position="25"/>
        <end position="171"/>
    </location>
</feature>
<dbReference type="AlphaFoldDB" id="A0AAJ5WZN2"/>
<evidence type="ECO:0000313" key="2">
    <source>
        <dbReference type="EMBL" id="WEK41366.1"/>
    </source>
</evidence>
<organism evidence="2 3">
    <name type="scientific">Candidatus Brevundimonas colombiensis</name>
    <dbReference type="NCBI Taxonomy" id="3121376"/>
    <lineage>
        <taxon>Bacteria</taxon>
        <taxon>Pseudomonadati</taxon>
        <taxon>Pseudomonadota</taxon>
        <taxon>Alphaproteobacteria</taxon>
        <taxon>Caulobacterales</taxon>
        <taxon>Caulobacteraceae</taxon>
        <taxon>Brevundimonas</taxon>
    </lineage>
</organism>
<name>A0AAJ5WZN2_9CAUL</name>
<protein>
    <recommendedName>
        <fullName evidence="4">Secreted protein</fullName>
    </recommendedName>
</protein>
<dbReference type="EMBL" id="CP119326">
    <property type="protein sequence ID" value="WEK41366.1"/>
    <property type="molecule type" value="Genomic_DNA"/>
</dbReference>
<reference evidence="2" key="1">
    <citation type="submission" date="2023-03" db="EMBL/GenBank/DDBJ databases">
        <title>Andean soil-derived lignocellulolytic bacterial consortium as a source of novel taxa and putative plastic-active enzymes.</title>
        <authorList>
            <person name="Diaz-Garcia L."/>
            <person name="Chuvochina M."/>
            <person name="Feuerriegel G."/>
            <person name="Bunk B."/>
            <person name="Sproer C."/>
            <person name="Streit W.R."/>
            <person name="Rodriguez L.M."/>
            <person name="Overmann J."/>
            <person name="Jimenez D.J."/>
        </authorList>
    </citation>
    <scope>NUCLEOTIDE SEQUENCE</scope>
    <source>
        <strain evidence="2">MAG 833</strain>
    </source>
</reference>
<sequence length="171" mass="17226">MNKMLAVASSIAAITLFGAASASAADFATAPGTYRAEGDLVLYQTIPNVSCHVTMDIAVDAAGNAKTTSVVFSPGNTTLCGSLIRPLTTNWDLVKISSGVNTGQFQFQNVSVQAGAGTCTGTLTPLTLNWGGANQIAATTALVSGSPTVCQVSGVLDVTQISGASGPLRMP</sequence>